<dbReference type="CDD" id="cd12148">
    <property type="entry name" value="fungal_TF_MHR"/>
    <property type="match status" value="1"/>
</dbReference>
<dbReference type="Pfam" id="PF00172">
    <property type="entry name" value="Zn_clus"/>
    <property type="match status" value="1"/>
</dbReference>
<dbReference type="EMBL" id="KN847477">
    <property type="protein sequence ID" value="KIX06048.1"/>
    <property type="molecule type" value="Genomic_DNA"/>
</dbReference>
<dbReference type="VEuPathDB" id="FungiDB:Z518_04022"/>
<dbReference type="InterPro" id="IPR007219">
    <property type="entry name" value="XnlR_reg_dom"/>
</dbReference>
<dbReference type="PANTHER" id="PTHR31944:SF129">
    <property type="entry name" value="ASPYRIDONES CLUSTER REGULATOR APDR-RELATED"/>
    <property type="match status" value="1"/>
</dbReference>
<feature type="region of interest" description="Disordered" evidence="7">
    <location>
        <begin position="429"/>
        <end position="463"/>
    </location>
</feature>
<proteinExistence type="predicted"/>
<feature type="domain" description="Zn(2)-C6 fungal-type" evidence="8">
    <location>
        <begin position="22"/>
        <end position="51"/>
    </location>
</feature>
<dbReference type="Proteomes" id="UP000053617">
    <property type="component" value="Unassembled WGS sequence"/>
</dbReference>
<dbReference type="InterPro" id="IPR051430">
    <property type="entry name" value="Fungal_TF_Env_Response"/>
</dbReference>
<dbReference type="GO" id="GO:0000978">
    <property type="term" value="F:RNA polymerase II cis-regulatory region sequence-specific DNA binding"/>
    <property type="evidence" value="ECO:0007669"/>
    <property type="project" value="TreeGrafter"/>
</dbReference>
<keyword evidence="1" id="KW-0479">Metal-binding</keyword>
<dbReference type="SMART" id="SM00066">
    <property type="entry name" value="GAL4"/>
    <property type="match status" value="1"/>
</dbReference>
<dbReference type="GO" id="GO:0006351">
    <property type="term" value="P:DNA-templated transcription"/>
    <property type="evidence" value="ECO:0007669"/>
    <property type="project" value="InterPro"/>
</dbReference>
<dbReference type="Gene3D" id="4.10.240.10">
    <property type="entry name" value="Zn(2)-C6 fungal-type DNA-binding domain"/>
    <property type="match status" value="1"/>
</dbReference>
<dbReference type="OrthoDB" id="4337792at2759"/>
<dbReference type="GO" id="GO:0008270">
    <property type="term" value="F:zinc ion binding"/>
    <property type="evidence" value="ECO:0007669"/>
    <property type="project" value="InterPro"/>
</dbReference>
<feature type="region of interest" description="Disordered" evidence="7">
    <location>
        <begin position="1"/>
        <end position="20"/>
    </location>
</feature>
<keyword evidence="6" id="KW-0539">Nucleus</keyword>
<dbReference type="SUPFAM" id="SSF57701">
    <property type="entry name" value="Zn2/Cys6 DNA-binding domain"/>
    <property type="match status" value="1"/>
</dbReference>
<evidence type="ECO:0000256" key="1">
    <source>
        <dbReference type="ARBA" id="ARBA00022723"/>
    </source>
</evidence>
<reference evidence="9 10" key="1">
    <citation type="submission" date="2015-01" db="EMBL/GenBank/DDBJ databases">
        <title>The Genome Sequence of Rhinocladiella mackenzie CBS 650.93.</title>
        <authorList>
            <consortium name="The Broad Institute Genomics Platform"/>
            <person name="Cuomo C."/>
            <person name="de Hoog S."/>
            <person name="Gorbushina A."/>
            <person name="Stielow B."/>
            <person name="Teixiera M."/>
            <person name="Abouelleil A."/>
            <person name="Chapman S.B."/>
            <person name="Priest M."/>
            <person name="Young S.K."/>
            <person name="Wortman J."/>
            <person name="Nusbaum C."/>
            <person name="Birren B."/>
        </authorList>
    </citation>
    <scope>NUCLEOTIDE SEQUENCE [LARGE SCALE GENOMIC DNA]</scope>
    <source>
        <strain evidence="9 10">CBS 650.93</strain>
    </source>
</reference>
<feature type="region of interest" description="Disordered" evidence="7">
    <location>
        <begin position="66"/>
        <end position="118"/>
    </location>
</feature>
<evidence type="ECO:0000256" key="4">
    <source>
        <dbReference type="ARBA" id="ARBA00023125"/>
    </source>
</evidence>
<evidence type="ECO:0000256" key="3">
    <source>
        <dbReference type="ARBA" id="ARBA00023015"/>
    </source>
</evidence>
<dbReference type="GO" id="GO:0005634">
    <property type="term" value="C:nucleus"/>
    <property type="evidence" value="ECO:0007669"/>
    <property type="project" value="TreeGrafter"/>
</dbReference>
<keyword evidence="4" id="KW-0238">DNA-binding</keyword>
<keyword evidence="10" id="KW-1185">Reference proteome</keyword>
<evidence type="ECO:0000256" key="7">
    <source>
        <dbReference type="SAM" id="MobiDB-lite"/>
    </source>
</evidence>
<dbReference type="Pfam" id="PF04082">
    <property type="entry name" value="Fungal_trans"/>
    <property type="match status" value="1"/>
</dbReference>
<keyword evidence="2" id="KW-0862">Zinc</keyword>
<keyword evidence="3" id="KW-0805">Transcription regulation</keyword>
<dbReference type="GeneID" id="25292093"/>
<sequence length="744" mass="83271">MIPAVGNDPRAVPRKRRRPARSCVECRRRKVKCDRNDPCNHCIAAKGKCVYIVYPGQTASAPHGDAISTWVSAPPTGTPETGEDGSTRLPGDTNSYLPEKSSVPTQKSCPSTDNDGENLSSKQHLAFGRDKEPDFHGLIRRVQALEQRFSSHAPDRPPGYDLAAHSALQDGRTTLNKTRVFGQSHWINATYEFKTFQSVFSDEIGVATSTEATRPLIMEIRNLLQTCKSLAKGAKATRPSRCFSCPEATIVPPSREVADLMTRLYLSRFESAFRILHVPTFWTEYQQFWNNPTTAGAALRLKVQLVIAIGTSLHRDERNEAGLRSLAAQWVYAAQSWLAGPLEKDRLTIGGLQVHCLLILARQILSVGGDLIWVSMGTLVRTAIQMGLHRDPKHFQRMTVLQSEIRRRLWATILEMSIQSSLDSGMPPMISFDDFDTKPPSNNDDGEMDENTQGLPQHPETTSTEVSAQLILLRTLRVRLEIVRCLNGLRSGMSYDRVLAIGSEISDSCRECNILIQERDNSRASRFSRRLTDCLLRRFLIPLHRPFASLARKNPLFYFSRKISLDSAMSIFPPDPNEDFSRLMTVAGGLFRACVIHAAFAICLELITATDEEQALQGRSSYRELLVGALKDMISLSGKRIQRGETNVRMHMLLNMVLGQIESMEAGTSVELAIAQRAKDSLEKSYRLLQTVVGSTPTWPSCNEIDMTCFGKGEEELDIDFHFDELLQDTDPVIHPFGPYLPMY</sequence>
<protein>
    <recommendedName>
        <fullName evidence="8">Zn(2)-C6 fungal-type domain-containing protein</fullName>
    </recommendedName>
</protein>
<dbReference type="SMART" id="SM00906">
    <property type="entry name" value="Fungal_trans"/>
    <property type="match status" value="1"/>
</dbReference>
<feature type="compositionally biased region" description="Polar residues" evidence="7">
    <location>
        <begin position="92"/>
        <end position="118"/>
    </location>
</feature>
<gene>
    <name evidence="9" type="ORF">Z518_04022</name>
</gene>
<evidence type="ECO:0000259" key="8">
    <source>
        <dbReference type="PROSITE" id="PS50048"/>
    </source>
</evidence>
<dbReference type="InterPro" id="IPR001138">
    <property type="entry name" value="Zn2Cys6_DnaBD"/>
</dbReference>
<dbReference type="PROSITE" id="PS50048">
    <property type="entry name" value="ZN2_CY6_FUNGAL_2"/>
    <property type="match status" value="1"/>
</dbReference>
<evidence type="ECO:0000256" key="5">
    <source>
        <dbReference type="ARBA" id="ARBA00023163"/>
    </source>
</evidence>
<organism evidence="9 10">
    <name type="scientific">Rhinocladiella mackenziei CBS 650.93</name>
    <dbReference type="NCBI Taxonomy" id="1442369"/>
    <lineage>
        <taxon>Eukaryota</taxon>
        <taxon>Fungi</taxon>
        <taxon>Dikarya</taxon>
        <taxon>Ascomycota</taxon>
        <taxon>Pezizomycotina</taxon>
        <taxon>Eurotiomycetes</taxon>
        <taxon>Chaetothyriomycetidae</taxon>
        <taxon>Chaetothyriales</taxon>
        <taxon>Herpotrichiellaceae</taxon>
        <taxon>Rhinocladiella</taxon>
    </lineage>
</organism>
<accession>A0A0D2H6P0</accession>
<dbReference type="RefSeq" id="XP_013273184.1">
    <property type="nucleotide sequence ID" value="XM_013417730.1"/>
</dbReference>
<evidence type="ECO:0000256" key="2">
    <source>
        <dbReference type="ARBA" id="ARBA00022833"/>
    </source>
</evidence>
<keyword evidence="5" id="KW-0804">Transcription</keyword>
<name>A0A0D2H6P0_9EURO</name>
<evidence type="ECO:0000256" key="6">
    <source>
        <dbReference type="ARBA" id="ARBA00023242"/>
    </source>
</evidence>
<feature type="compositionally biased region" description="Polar residues" evidence="7">
    <location>
        <begin position="451"/>
        <end position="463"/>
    </location>
</feature>
<dbReference type="PANTHER" id="PTHR31944">
    <property type="entry name" value="HEME-RESPONSIVE ZINC FINGER TRANSCRIPTION FACTOR HAP1"/>
    <property type="match status" value="1"/>
</dbReference>
<dbReference type="AlphaFoldDB" id="A0A0D2H6P0"/>
<evidence type="ECO:0000313" key="9">
    <source>
        <dbReference type="EMBL" id="KIX06048.1"/>
    </source>
</evidence>
<dbReference type="InterPro" id="IPR036864">
    <property type="entry name" value="Zn2-C6_fun-type_DNA-bd_sf"/>
</dbReference>
<dbReference type="GO" id="GO:0001228">
    <property type="term" value="F:DNA-binding transcription activator activity, RNA polymerase II-specific"/>
    <property type="evidence" value="ECO:0007669"/>
    <property type="project" value="TreeGrafter"/>
</dbReference>
<dbReference type="CDD" id="cd00067">
    <property type="entry name" value="GAL4"/>
    <property type="match status" value="1"/>
</dbReference>
<dbReference type="PROSITE" id="PS00463">
    <property type="entry name" value="ZN2_CY6_FUNGAL_1"/>
    <property type="match status" value="1"/>
</dbReference>
<evidence type="ECO:0000313" key="10">
    <source>
        <dbReference type="Proteomes" id="UP000053617"/>
    </source>
</evidence>
<dbReference type="HOGENOM" id="CLU_007091_3_2_1"/>